<gene>
    <name evidence="2" type="ORF">VSP0166_LOCUS2302</name>
</gene>
<accession>A0A7S4HMF7</accession>
<dbReference type="AlphaFoldDB" id="A0A7S4HMF7"/>
<sequence>MNNKTLPSFVPPPEYGVDKDDSRFFKSFRMDEEEEYRKFLDVCGFVVIRDVVSREDCDKTVDKIWELLSEITGNRVQRDDPNTWEDWPTQKTGILGVPIASDAMAWKNRQSKNIKNIFNNIYNEDDLLVSVDRYNIMRPTKNINFGANDVKDRDDWKGLASWFHWDLNPWHWSGAMEHVYDKGNSDFEEHGLLFSHNLAKLLTEGNDTPKRYKDSKKLQGLVALADTSFATGGFQCVPGFVGNVLTKWVSSQSEDLKQKFKGKHFVGVPRTDPLIEYAQVIGLPKGSLLIWSSELPHCNRMNESEQFRYCQYIKMIPTRDVSDLPGRAKVVANALTHAFVGTKDVSPVLGLQYRYERETRKRIIAHSLLFAALCVLLAILFMVLR</sequence>
<organism evidence="2">
    <name type="scientific">Vannella robusta</name>
    <dbReference type="NCBI Taxonomy" id="1487602"/>
    <lineage>
        <taxon>Eukaryota</taxon>
        <taxon>Amoebozoa</taxon>
        <taxon>Discosea</taxon>
        <taxon>Flabellinia</taxon>
        <taxon>Vannellidae</taxon>
        <taxon>Vannella</taxon>
    </lineage>
</organism>
<evidence type="ECO:0000256" key="1">
    <source>
        <dbReference type="SAM" id="Phobius"/>
    </source>
</evidence>
<proteinExistence type="predicted"/>
<dbReference type="Gene3D" id="2.60.120.620">
    <property type="entry name" value="q2cbj1_9rhob like domain"/>
    <property type="match status" value="1"/>
</dbReference>
<reference evidence="2" key="1">
    <citation type="submission" date="2021-01" db="EMBL/GenBank/DDBJ databases">
        <authorList>
            <person name="Corre E."/>
            <person name="Pelletier E."/>
            <person name="Niang G."/>
            <person name="Scheremetjew M."/>
            <person name="Finn R."/>
            <person name="Kale V."/>
            <person name="Holt S."/>
            <person name="Cochrane G."/>
            <person name="Meng A."/>
            <person name="Brown T."/>
            <person name="Cohen L."/>
        </authorList>
    </citation>
    <scope>NUCLEOTIDE SEQUENCE</scope>
    <source>
        <strain evidence="2">DIVA3 518/3/11/1/6</strain>
    </source>
</reference>
<name>A0A7S4HMF7_9EUKA</name>
<keyword evidence="1" id="KW-1133">Transmembrane helix</keyword>
<protein>
    <submittedName>
        <fullName evidence="2">Uncharacterized protein</fullName>
    </submittedName>
</protein>
<evidence type="ECO:0000313" key="2">
    <source>
        <dbReference type="EMBL" id="CAE2203631.1"/>
    </source>
</evidence>
<dbReference type="EMBL" id="HBKP01003209">
    <property type="protein sequence ID" value="CAE2203631.1"/>
    <property type="molecule type" value="Transcribed_RNA"/>
</dbReference>
<dbReference type="PANTHER" id="PTHR31630:SF6">
    <property type="entry name" value="PHYTANOYL-COA DIOXYGENASE-RELATED"/>
    <property type="match status" value="1"/>
</dbReference>
<dbReference type="PANTHER" id="PTHR31630">
    <property type="entry name" value="PHYTANOYL-COA DIOXYGENASE-RELATED-RELATED"/>
    <property type="match status" value="1"/>
</dbReference>
<keyword evidence="1" id="KW-0812">Transmembrane</keyword>
<dbReference type="SUPFAM" id="SSF51197">
    <property type="entry name" value="Clavaminate synthase-like"/>
    <property type="match status" value="1"/>
</dbReference>
<feature type="transmembrane region" description="Helical" evidence="1">
    <location>
        <begin position="363"/>
        <end position="384"/>
    </location>
</feature>
<keyword evidence="1" id="KW-0472">Membrane</keyword>